<sequence length="319" mass="37588">MSYHHLTPEERKKLFRMWRNKESIRRMAAALRRSPGTVSRELKRNITWYRHSPLYRPVNAQKMYQARKHRPRGGKYLDARLYGYVQEKLLLTWSPEQVSGRIRLDYPEDPGMRVSHTTIYRWLHNNQLAQAAMIHLRHEGHRHGEHRGKFLGIRTLRQRGREIWRRERIGDWELDTIVSSSRESLAGLLTMCDRKSRFCILTLLERCRSHNHVFRVLASVIESFPCRSFTPDQGGEFHCYPRVEKELGLPMYFCNPSSPWQKGSVENLNGLVREFFPKGTNFTDVSPQQVAQAMSLLNNRPRKSLHWLTPAESFTPPSL</sequence>
<evidence type="ECO:0000259" key="2">
    <source>
        <dbReference type="PROSITE" id="PS50994"/>
    </source>
</evidence>
<dbReference type="SUPFAM" id="SSF53098">
    <property type="entry name" value="Ribonuclease H-like"/>
    <property type="match status" value="1"/>
</dbReference>
<dbReference type="GO" id="GO:0004803">
    <property type="term" value="F:transposase activity"/>
    <property type="evidence" value="ECO:0007669"/>
    <property type="project" value="TreeGrafter"/>
</dbReference>
<dbReference type="InterPro" id="IPR036397">
    <property type="entry name" value="RNaseH_sf"/>
</dbReference>
<reference evidence="3 4" key="1">
    <citation type="submission" date="2017-04" db="EMBL/GenBank/DDBJ databases">
        <authorList>
            <person name="Afonso C.L."/>
            <person name="Miller P.J."/>
            <person name="Scott M.A."/>
            <person name="Spackman E."/>
            <person name="Goraichik I."/>
            <person name="Dimitrov K.M."/>
            <person name="Suarez D.L."/>
            <person name="Swayne D.E."/>
        </authorList>
    </citation>
    <scope>NUCLEOTIDE SEQUENCE [LARGE SCALE GENOMIC DNA]</scope>
    <source>
        <strain evidence="3 4">DSM 12816</strain>
    </source>
</reference>
<dbReference type="Proteomes" id="UP000192790">
    <property type="component" value="Unassembled WGS sequence"/>
</dbReference>
<dbReference type="PANTHER" id="PTHR10948:SF23">
    <property type="entry name" value="TRANSPOSASE INSI FOR INSERTION SEQUENCE ELEMENT IS30A-RELATED"/>
    <property type="match status" value="1"/>
</dbReference>
<keyword evidence="4" id="KW-1185">Reference proteome</keyword>
<dbReference type="RefSeq" id="WP_084235578.1">
    <property type="nucleotide sequence ID" value="NZ_FWXW01000012.1"/>
</dbReference>
<protein>
    <submittedName>
        <fullName evidence="3">Transposase, IS30 family</fullName>
    </submittedName>
</protein>
<evidence type="ECO:0000313" key="4">
    <source>
        <dbReference type="Proteomes" id="UP000192790"/>
    </source>
</evidence>
<dbReference type="InterPro" id="IPR001584">
    <property type="entry name" value="Integrase_cat-core"/>
</dbReference>
<gene>
    <name evidence="3" type="ORF">SAMN02745168_0158</name>
</gene>
<dbReference type="GO" id="GO:0032196">
    <property type="term" value="P:transposition"/>
    <property type="evidence" value="ECO:0007669"/>
    <property type="project" value="TreeGrafter"/>
</dbReference>
<dbReference type="InterPro" id="IPR053392">
    <property type="entry name" value="Transposase_IS30-like"/>
</dbReference>
<accession>A0A1W2CQR8</accession>
<evidence type="ECO:0000313" key="3">
    <source>
        <dbReference type="EMBL" id="SMC87543.1"/>
    </source>
</evidence>
<dbReference type="InterPro" id="IPR025246">
    <property type="entry name" value="IS30-like_HTH"/>
</dbReference>
<dbReference type="InterPro" id="IPR051917">
    <property type="entry name" value="Transposase-Integrase"/>
</dbReference>
<dbReference type="Gene3D" id="3.30.420.10">
    <property type="entry name" value="Ribonuclease H-like superfamily/Ribonuclease H"/>
    <property type="match status" value="1"/>
</dbReference>
<dbReference type="GO" id="GO:0006310">
    <property type="term" value="P:DNA recombination"/>
    <property type="evidence" value="ECO:0007669"/>
    <property type="project" value="UniProtKB-KW"/>
</dbReference>
<keyword evidence="1" id="KW-0233">DNA recombination</keyword>
<dbReference type="GO" id="GO:0003676">
    <property type="term" value="F:nucleic acid binding"/>
    <property type="evidence" value="ECO:0007669"/>
    <property type="project" value="InterPro"/>
</dbReference>
<dbReference type="NCBIfam" id="NF033563">
    <property type="entry name" value="transpos_IS30"/>
    <property type="match status" value="1"/>
</dbReference>
<proteinExistence type="predicted"/>
<dbReference type="PANTHER" id="PTHR10948">
    <property type="entry name" value="TRANSPOSASE"/>
    <property type="match status" value="1"/>
</dbReference>
<evidence type="ECO:0000256" key="1">
    <source>
        <dbReference type="ARBA" id="ARBA00023172"/>
    </source>
</evidence>
<name>A0A1W2CQR8_9FIRM</name>
<dbReference type="GO" id="GO:0015074">
    <property type="term" value="P:DNA integration"/>
    <property type="evidence" value="ECO:0007669"/>
    <property type="project" value="InterPro"/>
</dbReference>
<dbReference type="AlphaFoldDB" id="A0A1W2CQR8"/>
<dbReference type="Pfam" id="PF13936">
    <property type="entry name" value="HTH_38"/>
    <property type="match status" value="1"/>
</dbReference>
<dbReference type="EMBL" id="FWXW01000012">
    <property type="protein sequence ID" value="SMC87543.1"/>
    <property type="molecule type" value="Genomic_DNA"/>
</dbReference>
<organism evidence="3 4">
    <name type="scientific">Papillibacter cinnamivorans DSM 12816</name>
    <dbReference type="NCBI Taxonomy" id="1122930"/>
    <lineage>
        <taxon>Bacteria</taxon>
        <taxon>Bacillati</taxon>
        <taxon>Bacillota</taxon>
        <taxon>Clostridia</taxon>
        <taxon>Eubacteriales</taxon>
        <taxon>Oscillospiraceae</taxon>
        <taxon>Papillibacter</taxon>
    </lineage>
</organism>
<dbReference type="OrthoDB" id="9776104at2"/>
<dbReference type="PROSITE" id="PS50994">
    <property type="entry name" value="INTEGRASE"/>
    <property type="match status" value="1"/>
</dbReference>
<dbReference type="InterPro" id="IPR012337">
    <property type="entry name" value="RNaseH-like_sf"/>
</dbReference>
<dbReference type="GO" id="GO:0005829">
    <property type="term" value="C:cytosol"/>
    <property type="evidence" value="ECO:0007669"/>
    <property type="project" value="TreeGrafter"/>
</dbReference>
<feature type="domain" description="Integrase catalytic" evidence="2">
    <location>
        <begin position="163"/>
        <end position="318"/>
    </location>
</feature>